<name>E0ICC1_9BACL</name>
<dbReference type="PANTHER" id="PTHR43592:SF15">
    <property type="entry name" value="CAAX AMINO TERMINAL PROTEASE FAMILY PROTEIN"/>
    <property type="match status" value="1"/>
</dbReference>
<dbReference type="GO" id="GO:0080120">
    <property type="term" value="P:CAAX-box protein maturation"/>
    <property type="evidence" value="ECO:0007669"/>
    <property type="project" value="UniProtKB-ARBA"/>
</dbReference>
<dbReference type="GO" id="GO:0004175">
    <property type="term" value="F:endopeptidase activity"/>
    <property type="evidence" value="ECO:0007669"/>
    <property type="project" value="UniProtKB-ARBA"/>
</dbReference>
<feature type="transmembrane region" description="Helical" evidence="1">
    <location>
        <begin position="104"/>
        <end position="122"/>
    </location>
</feature>
<evidence type="ECO:0000259" key="2">
    <source>
        <dbReference type="Pfam" id="PF02517"/>
    </source>
</evidence>
<keyword evidence="1" id="KW-1133">Transmembrane helix</keyword>
<dbReference type="STRING" id="717606.PaecuDRAFT_3310"/>
<keyword evidence="1" id="KW-0812">Transmembrane</keyword>
<evidence type="ECO:0000313" key="4">
    <source>
        <dbReference type="Proteomes" id="UP000005387"/>
    </source>
</evidence>
<keyword evidence="4" id="KW-1185">Reference proteome</keyword>
<feature type="transmembrane region" description="Helical" evidence="1">
    <location>
        <begin position="21"/>
        <end position="45"/>
    </location>
</feature>
<dbReference type="EMBL" id="AEDD01000009">
    <property type="protein sequence ID" value="EFM09807.1"/>
    <property type="molecule type" value="Genomic_DNA"/>
</dbReference>
<protein>
    <submittedName>
        <fullName evidence="3">Abortive infection protein</fullName>
    </submittedName>
</protein>
<proteinExistence type="predicted"/>
<evidence type="ECO:0000313" key="3">
    <source>
        <dbReference type="EMBL" id="EFM09807.1"/>
    </source>
</evidence>
<dbReference type="Proteomes" id="UP000005387">
    <property type="component" value="Unassembled WGS sequence"/>
</dbReference>
<dbReference type="eggNOG" id="COG1266">
    <property type="taxonomic scope" value="Bacteria"/>
</dbReference>
<feature type="domain" description="CAAX prenyl protease 2/Lysostaphin resistance protein A-like" evidence="2">
    <location>
        <begin position="103"/>
        <end position="186"/>
    </location>
</feature>
<dbReference type="PANTHER" id="PTHR43592">
    <property type="entry name" value="CAAX AMINO TERMINAL PROTEASE"/>
    <property type="match status" value="1"/>
</dbReference>
<dbReference type="Pfam" id="PF02517">
    <property type="entry name" value="Rce1-like"/>
    <property type="match status" value="1"/>
</dbReference>
<feature type="transmembrane region" description="Helical" evidence="1">
    <location>
        <begin position="151"/>
        <end position="168"/>
    </location>
</feature>
<dbReference type="AlphaFoldDB" id="E0ICC1"/>
<dbReference type="InterPro" id="IPR003675">
    <property type="entry name" value="Rce1/LyrA-like_dom"/>
</dbReference>
<feature type="transmembrane region" description="Helical" evidence="1">
    <location>
        <begin position="65"/>
        <end position="84"/>
    </location>
</feature>
<reference evidence="3 4" key="1">
    <citation type="submission" date="2010-07" db="EMBL/GenBank/DDBJ databases">
        <title>The draft genome of Paenibacillus curdlanolyticus YK9.</title>
        <authorList>
            <consortium name="US DOE Joint Genome Institute (JGI-PGF)"/>
            <person name="Lucas S."/>
            <person name="Copeland A."/>
            <person name="Lapidus A."/>
            <person name="Cheng J.-F."/>
            <person name="Bruce D."/>
            <person name="Goodwin L."/>
            <person name="Pitluck S."/>
            <person name="Land M.L."/>
            <person name="Hauser L."/>
            <person name="Chang Y.-J."/>
            <person name="Jeffries C."/>
            <person name="Anderson I.J."/>
            <person name="Johnson E."/>
            <person name="Loganathan U."/>
            <person name="Mulhopadhyay B."/>
            <person name="Kyrpides N."/>
            <person name="Woyke T.J."/>
        </authorList>
    </citation>
    <scope>NUCLEOTIDE SEQUENCE [LARGE SCALE GENOMIC DNA]</scope>
    <source>
        <strain evidence="3 4">YK9</strain>
    </source>
</reference>
<organism evidence="3 4">
    <name type="scientific">Paenibacillus curdlanolyticus YK9</name>
    <dbReference type="NCBI Taxonomy" id="717606"/>
    <lineage>
        <taxon>Bacteria</taxon>
        <taxon>Bacillati</taxon>
        <taxon>Bacillota</taxon>
        <taxon>Bacilli</taxon>
        <taxon>Bacillales</taxon>
        <taxon>Paenibacillaceae</taxon>
        <taxon>Paenibacillus</taxon>
    </lineage>
</organism>
<sequence length="199" mass="22997">MKKFDLKKIKFRQVSVDQIDDRLLLMNLYLTQAVTLIIGIVWILFQHRNPIRLLNLPEGSEYWMYGLGLAAAVLVVDLLISKFVPEEASDDGGINDRLFKRRPIWHILVISFVVSVCEEMLFRGAIQHAIGPYWTSIIFAAIHVRYLRHWIPTGLVFSISYGLGWIYIQTGTLWAPIITHFLVDAIMGFIIRLRKDEEA</sequence>
<gene>
    <name evidence="3" type="ORF">PaecuDRAFT_3310</name>
</gene>
<dbReference type="OrthoDB" id="1523022at2"/>
<accession>E0ICC1</accession>
<dbReference type="RefSeq" id="WP_006039298.1">
    <property type="nucleotide sequence ID" value="NZ_AEDD01000009.1"/>
</dbReference>
<feature type="transmembrane region" description="Helical" evidence="1">
    <location>
        <begin position="174"/>
        <end position="193"/>
    </location>
</feature>
<keyword evidence="1" id="KW-0472">Membrane</keyword>
<evidence type="ECO:0000256" key="1">
    <source>
        <dbReference type="SAM" id="Phobius"/>
    </source>
</evidence>